<evidence type="ECO:0000313" key="4">
    <source>
        <dbReference type="EMBL" id="KZV00119.1"/>
    </source>
</evidence>
<proteinExistence type="predicted"/>
<dbReference type="PROSITE" id="PS51257">
    <property type="entry name" value="PROKAR_LIPOPROTEIN"/>
    <property type="match status" value="1"/>
</dbReference>
<feature type="chain" id="PRO_5015039544" evidence="2">
    <location>
        <begin position="30"/>
        <end position="123"/>
    </location>
</feature>
<feature type="signal peptide" evidence="2">
    <location>
        <begin position="1"/>
        <end position="29"/>
    </location>
</feature>
<reference evidence="5 9" key="2">
    <citation type="submission" date="2016-08" db="EMBL/GenBank/DDBJ databases">
        <title>Genome sequencing of Lactobacillus plantarum JSA22, isolated from fermented soybean paste.</title>
        <authorList>
            <person name="Choi H.S."/>
        </authorList>
    </citation>
    <scope>NUCLEOTIDE SEQUENCE [LARGE SCALE GENOMIC DNA]</scope>
    <source>
        <strain evidence="5 9">JSA22</strain>
    </source>
</reference>
<gene>
    <name evidence="6" type="ORF">JH395_09050</name>
    <name evidence="5" type="ORF">LPJSA22_01419</name>
    <name evidence="4" type="ORF">NAB2_3349</name>
    <name evidence="3" type="ORF">Nizo2260_0706</name>
</gene>
<dbReference type="NCBIfam" id="TIGR01167">
    <property type="entry name" value="LPXTG_anchor"/>
    <property type="match status" value="1"/>
</dbReference>
<keyword evidence="1" id="KW-0812">Transmembrane</keyword>
<keyword evidence="2" id="KW-0732">Signal</keyword>
<dbReference type="EMBL" id="CP066817">
    <property type="protein sequence ID" value="QQM59905.1"/>
    <property type="molecule type" value="Genomic_DNA"/>
</dbReference>
<dbReference type="EMBL" id="LUXO01000043">
    <property type="protein sequence ID" value="KZV00119.1"/>
    <property type="molecule type" value="Genomic_DNA"/>
</dbReference>
<dbReference type="RefSeq" id="WP_003640245.1">
    <property type="nucleotide sequence ID" value="NZ_AP028145.1"/>
</dbReference>
<evidence type="ECO:0000256" key="1">
    <source>
        <dbReference type="SAM" id="Phobius"/>
    </source>
</evidence>
<reference evidence="6 10" key="3">
    <citation type="submission" date="2020-12" db="EMBL/GenBank/DDBJ databases">
        <title>Whole genome sequencing of Lactobacillus plantarum PC518.</title>
        <authorList>
            <person name="Guo Q."/>
        </authorList>
    </citation>
    <scope>NUCLEOTIDE SEQUENCE [LARGE SCALE GENOMIC DNA]</scope>
    <source>
        <strain evidence="6 10">PC518</strain>
    </source>
</reference>
<name>A0A0G9FCD7_LACPN</name>
<reference evidence="7 8" key="1">
    <citation type="submission" date="2016-03" db="EMBL/GenBank/DDBJ databases">
        <title>Comparative genomics of 54 Lactobacillus plantarum strains reveals genomic uncoupling from niche constraints.</title>
        <authorList>
            <person name="Martino M.E."/>
        </authorList>
    </citation>
    <scope>NUCLEOTIDE SEQUENCE [LARGE SCALE GENOMIC DNA]</scope>
    <source>
        <strain evidence="4 7">NAB2</strain>
        <strain evidence="3 8">Nizo2260</strain>
    </source>
</reference>
<protein>
    <submittedName>
        <fullName evidence="3">Cell surface protein</fullName>
    </submittedName>
    <submittedName>
        <fullName evidence="6">LPXTG cell wall anchor domain-containing protein</fullName>
    </submittedName>
</protein>
<evidence type="ECO:0000256" key="2">
    <source>
        <dbReference type="SAM" id="SignalP"/>
    </source>
</evidence>
<organism evidence="5 9">
    <name type="scientific">Lactiplantibacillus plantarum</name>
    <name type="common">Lactobacillus plantarum</name>
    <dbReference type="NCBI Taxonomy" id="1590"/>
    <lineage>
        <taxon>Bacteria</taxon>
        <taxon>Bacillati</taxon>
        <taxon>Bacillota</taxon>
        <taxon>Bacilli</taxon>
        <taxon>Lactobacillales</taxon>
        <taxon>Lactobacillaceae</taxon>
        <taxon>Lactiplantibacillus</taxon>
    </lineage>
</organism>
<dbReference type="EMBL" id="MCOL01000001">
    <property type="protein sequence ID" value="ODO61441.1"/>
    <property type="molecule type" value="Genomic_DNA"/>
</dbReference>
<dbReference type="PATRIC" id="fig|1590.142.peg.1336"/>
<evidence type="ECO:0000313" key="7">
    <source>
        <dbReference type="Proteomes" id="UP000076872"/>
    </source>
</evidence>
<evidence type="ECO:0000313" key="8">
    <source>
        <dbReference type="Proteomes" id="UP000076989"/>
    </source>
</evidence>
<accession>A0A0G9FCD7</accession>
<dbReference type="Proteomes" id="UP000094892">
    <property type="component" value="Unassembled WGS sequence"/>
</dbReference>
<dbReference type="Proteomes" id="UP000076872">
    <property type="component" value="Unassembled WGS sequence"/>
</dbReference>
<evidence type="ECO:0000313" key="5">
    <source>
        <dbReference type="EMBL" id="ODO61441.1"/>
    </source>
</evidence>
<feature type="transmembrane region" description="Helical" evidence="1">
    <location>
        <begin position="99"/>
        <end position="118"/>
    </location>
</feature>
<evidence type="ECO:0000313" key="10">
    <source>
        <dbReference type="Proteomes" id="UP000595466"/>
    </source>
</evidence>
<dbReference type="AlphaFoldDB" id="A0A0G9FCD7"/>
<keyword evidence="1" id="KW-1133">Transmembrane helix</keyword>
<dbReference type="Proteomes" id="UP000595466">
    <property type="component" value="Chromosome"/>
</dbReference>
<evidence type="ECO:0000313" key="6">
    <source>
        <dbReference type="EMBL" id="QQM59905.1"/>
    </source>
</evidence>
<dbReference type="EMBL" id="LUWI01000010">
    <property type="protein sequence ID" value="KZU07165.1"/>
    <property type="molecule type" value="Genomic_DNA"/>
</dbReference>
<evidence type="ECO:0000313" key="9">
    <source>
        <dbReference type="Proteomes" id="UP000094892"/>
    </source>
</evidence>
<dbReference type="Proteomes" id="UP000076989">
    <property type="component" value="Unassembled WGS sequence"/>
</dbReference>
<keyword evidence="1" id="KW-0472">Membrane</keyword>
<evidence type="ECO:0000313" key="3">
    <source>
        <dbReference type="EMBL" id="KZU07165.1"/>
    </source>
</evidence>
<sequence length="123" mass="13455">MAKFRRLVLLSLSLGLALAGGCRSPDALAATPTDTSVTLTDWQAGTDLTNFQHPRPYQYLAVPNIIATANQQASTQTPSSAAIRPDKSVLPQTNEARQLLVWLGLLTAVLAGWLVWLMQRRRE</sequence>